<name>A0ABU3IBB3_9ACTO</name>
<comment type="caution">
    <text evidence="4">The sequence shown here is derived from an EMBL/GenBank/DDBJ whole genome shotgun (WGS) entry which is preliminary data.</text>
</comment>
<keyword evidence="5" id="KW-1185">Reference proteome</keyword>
<dbReference type="Proteomes" id="UP001247542">
    <property type="component" value="Unassembled WGS sequence"/>
</dbReference>
<feature type="domain" description="Glycosyl transferase family 1" evidence="3">
    <location>
        <begin position="225"/>
        <end position="388"/>
    </location>
</feature>
<sequence length="423" mass="48038">MNQLVLVLTDFFPYEVGEEFFEQEIGYLADAVDEVLCVPMRAHKPDRQTRALPKNASAVLPDRPFSDNKWVTAGAYLPKLMATCPELVDWSNWRKPEWIMMDIRFGTHALEVYDRVSKALKGKDFSQYSSVVLYSYWFYTGVAVAQQLKENEFKGVPVTIMSRAHAYDVDEDDSPRGYLPARPYLMQVVNRVCAISNYSEEILKRRVPQLANKVAVRRLGVPQARRVRRTRKAPFWIVSCSHLADYKRIELLIESLAVLESWGYRFRWTHVGERDQAKIAAKQALVKELGIRNEVEFTGYIPNEQARALYANPDMSLFVNSSTGEGVPVSIMEAQAYGLPVVATSSGGTAEIVHDQSNGVVVPVDCTAEDFAQAIRQVIDSDDEQYQSMCIAAHDTWDAMSNAKRQYRWMANDIANRLKQTAK</sequence>
<dbReference type="EMBL" id="JASXSX010000001">
    <property type="protein sequence ID" value="MDT3767211.1"/>
    <property type="molecule type" value="Genomic_DNA"/>
</dbReference>
<dbReference type="PANTHER" id="PTHR12526:SF629">
    <property type="entry name" value="TEICHURONIC ACID BIOSYNTHESIS GLYCOSYLTRANSFERASE TUAH-RELATED"/>
    <property type="match status" value="1"/>
</dbReference>
<dbReference type="InterPro" id="IPR001296">
    <property type="entry name" value="Glyco_trans_1"/>
</dbReference>
<dbReference type="RefSeq" id="WP_313272582.1">
    <property type="nucleotide sequence ID" value="NZ_JASXSX010000001.1"/>
</dbReference>
<dbReference type="GO" id="GO:0016757">
    <property type="term" value="F:glycosyltransferase activity"/>
    <property type="evidence" value="ECO:0007669"/>
    <property type="project" value="UniProtKB-KW"/>
</dbReference>
<evidence type="ECO:0000256" key="1">
    <source>
        <dbReference type="ARBA" id="ARBA00022676"/>
    </source>
</evidence>
<dbReference type="PANTHER" id="PTHR12526">
    <property type="entry name" value="GLYCOSYLTRANSFERASE"/>
    <property type="match status" value="1"/>
</dbReference>
<keyword evidence="2 4" id="KW-0808">Transferase</keyword>
<organism evidence="4 5">
    <name type="scientific">Gleimia hominis</name>
    <dbReference type="NCBI Taxonomy" id="595468"/>
    <lineage>
        <taxon>Bacteria</taxon>
        <taxon>Bacillati</taxon>
        <taxon>Actinomycetota</taxon>
        <taxon>Actinomycetes</taxon>
        <taxon>Actinomycetales</taxon>
        <taxon>Actinomycetaceae</taxon>
        <taxon>Gleimia</taxon>
    </lineage>
</organism>
<evidence type="ECO:0000313" key="4">
    <source>
        <dbReference type="EMBL" id="MDT3767211.1"/>
    </source>
</evidence>
<accession>A0ABU3IBB3</accession>
<proteinExistence type="predicted"/>
<dbReference type="Gene3D" id="3.40.50.2000">
    <property type="entry name" value="Glycogen Phosphorylase B"/>
    <property type="match status" value="1"/>
</dbReference>
<evidence type="ECO:0000259" key="3">
    <source>
        <dbReference type="Pfam" id="PF00534"/>
    </source>
</evidence>
<reference evidence="4 5" key="1">
    <citation type="submission" date="2023-06" db="EMBL/GenBank/DDBJ databases">
        <title>Draft genome sequence of Gleimia hominis type strain CCUG 57540T.</title>
        <authorList>
            <person name="Salva-Serra F."/>
            <person name="Cardew S."/>
            <person name="Jensie Markopoulos S."/>
            <person name="Ohlen M."/>
            <person name="Inganas E."/>
            <person name="Svensson-Stadler L."/>
            <person name="Moore E.R.B."/>
        </authorList>
    </citation>
    <scope>NUCLEOTIDE SEQUENCE [LARGE SCALE GENOMIC DNA]</scope>
    <source>
        <strain evidence="4 5">CCUG 57540</strain>
    </source>
</reference>
<protein>
    <submittedName>
        <fullName evidence="4">Glycosyltransferase</fullName>
        <ecNumber evidence="4">2.4.-.-</ecNumber>
    </submittedName>
</protein>
<dbReference type="SUPFAM" id="SSF53756">
    <property type="entry name" value="UDP-Glycosyltransferase/glycogen phosphorylase"/>
    <property type="match status" value="1"/>
</dbReference>
<gene>
    <name evidence="4" type="ORF">QS713_03905</name>
</gene>
<evidence type="ECO:0000256" key="2">
    <source>
        <dbReference type="ARBA" id="ARBA00022679"/>
    </source>
</evidence>
<keyword evidence="1 4" id="KW-0328">Glycosyltransferase</keyword>
<dbReference type="EC" id="2.4.-.-" evidence="4"/>
<evidence type="ECO:0000313" key="5">
    <source>
        <dbReference type="Proteomes" id="UP001247542"/>
    </source>
</evidence>
<dbReference type="Pfam" id="PF00534">
    <property type="entry name" value="Glycos_transf_1"/>
    <property type="match status" value="1"/>
</dbReference>